<reference evidence="1 2" key="1">
    <citation type="submission" date="2022-01" db="EMBL/GenBank/DDBJ databases">
        <title>Draft Genome Sequences of Seven Type Strains of the Genus Streptomyces.</title>
        <authorList>
            <person name="Aziz S."/>
            <person name="Coretto E."/>
            <person name="Chronakova A."/>
            <person name="Sproer C."/>
            <person name="Huber K."/>
            <person name="Nouioui I."/>
            <person name="Gross H."/>
        </authorList>
    </citation>
    <scope>NUCLEOTIDE SEQUENCE [LARGE SCALE GENOMIC DNA]</scope>
    <source>
        <strain evidence="1 2">DSM 41685</strain>
    </source>
</reference>
<accession>A0ABS9JUM4</accession>
<keyword evidence="2" id="KW-1185">Reference proteome</keyword>
<comment type="caution">
    <text evidence="1">The sequence shown here is derived from an EMBL/GenBank/DDBJ whole genome shotgun (WGS) entry which is preliminary data.</text>
</comment>
<protein>
    <submittedName>
        <fullName evidence="1">Uncharacterized protein</fullName>
    </submittedName>
</protein>
<proteinExistence type="predicted"/>
<dbReference type="EMBL" id="JAKKZF010000311">
    <property type="protein sequence ID" value="MCG0069245.1"/>
    <property type="molecule type" value="Genomic_DNA"/>
</dbReference>
<evidence type="ECO:0000313" key="2">
    <source>
        <dbReference type="Proteomes" id="UP001299012"/>
    </source>
</evidence>
<gene>
    <name evidence="1" type="ORF">L0F81_39310</name>
</gene>
<evidence type="ECO:0000313" key="1">
    <source>
        <dbReference type="EMBL" id="MCG0069245.1"/>
    </source>
</evidence>
<sequence length="46" mass="4795">MTAVMVELTHKPGTVVDAPEDIVLVPDVDALTAGTVPGCNDDNPYN</sequence>
<dbReference type="Proteomes" id="UP001299012">
    <property type="component" value="Unassembled WGS sequence"/>
</dbReference>
<dbReference type="RefSeq" id="WP_167404046.1">
    <property type="nucleotide sequence ID" value="NZ_JAKKZF010000311.1"/>
</dbReference>
<organism evidence="1 2">
    <name type="scientific">Streptomyces tricolor</name>
    <dbReference type="NCBI Taxonomy" id="68277"/>
    <lineage>
        <taxon>Bacteria</taxon>
        <taxon>Bacillati</taxon>
        <taxon>Actinomycetota</taxon>
        <taxon>Actinomycetes</taxon>
        <taxon>Kitasatosporales</taxon>
        <taxon>Streptomycetaceae</taxon>
        <taxon>Streptomyces</taxon>
        <taxon>Streptomyces violaceoruber group</taxon>
    </lineage>
</organism>
<name>A0ABS9JUM4_9ACTN</name>